<keyword evidence="6" id="KW-1185">Reference proteome</keyword>
<dbReference type="eggNOG" id="COG0776">
    <property type="taxonomic scope" value="Bacteria"/>
</dbReference>
<evidence type="ECO:0000256" key="4">
    <source>
        <dbReference type="SAM" id="MobiDB-lite"/>
    </source>
</evidence>
<feature type="region of interest" description="Disordered" evidence="4">
    <location>
        <begin position="1"/>
        <end position="118"/>
    </location>
</feature>
<gene>
    <name evidence="5" type="ORF">GP2143_10112</name>
</gene>
<sequence length="216" mass="22686">MATTKKAAPKKKPAAKKKAPVKKAPAKKAVAKKAAPKKAVAKKAAPKKAVAKKAAPKKAVAKKAVPKKAVAKKAAPKKAVVKKVAPKKKVVVKKAPVKKAPAKKAPAKKAAGPIKQKMTKSQMFTDIGEATDLSRKQVGAVFAELESLIGRSIAKRGLGEFTIPGLMKVTTVKKAAKKARKGINPFTGEEQIFKAKPASIAVKVRPLKKLKEFGAS</sequence>
<evidence type="ECO:0000256" key="2">
    <source>
        <dbReference type="ARBA" id="ARBA00023125"/>
    </source>
</evidence>
<organism evidence="5 6">
    <name type="scientific">marine gamma proteobacterium HTCC2143</name>
    <dbReference type="NCBI Taxonomy" id="247633"/>
    <lineage>
        <taxon>Bacteria</taxon>
        <taxon>Pseudomonadati</taxon>
        <taxon>Pseudomonadota</taxon>
        <taxon>Gammaproteobacteria</taxon>
        <taxon>Cellvibrionales</taxon>
        <taxon>Spongiibacteraceae</taxon>
        <taxon>BD1-7 clade</taxon>
    </lineage>
</organism>
<dbReference type="Pfam" id="PF00216">
    <property type="entry name" value="Bac_DNA_binding"/>
    <property type="match status" value="1"/>
</dbReference>
<dbReference type="SUPFAM" id="SSF47729">
    <property type="entry name" value="IHF-like DNA-binding proteins"/>
    <property type="match status" value="1"/>
</dbReference>
<reference evidence="5 6" key="1">
    <citation type="journal article" date="2010" name="J. Bacteriol.">
        <title>Genome sequence of the oligotrophic marine Gammaproteobacterium HTCC2143, isolated from the Oregon Coast.</title>
        <authorList>
            <person name="Oh H.M."/>
            <person name="Kang I."/>
            <person name="Ferriera S."/>
            <person name="Giovannoni S.J."/>
            <person name="Cho J.C."/>
        </authorList>
    </citation>
    <scope>NUCLEOTIDE SEQUENCE [LARGE SCALE GENOMIC DNA]</scope>
    <source>
        <strain evidence="5 6">HTCC2143</strain>
    </source>
</reference>
<dbReference type="PRINTS" id="PR00624">
    <property type="entry name" value="HISTONEH5"/>
</dbReference>
<dbReference type="GO" id="GO:0006334">
    <property type="term" value="P:nucleosome assembly"/>
    <property type="evidence" value="ECO:0007669"/>
    <property type="project" value="InterPro"/>
</dbReference>
<dbReference type="InterPro" id="IPR000119">
    <property type="entry name" value="Hist_DNA-bd"/>
</dbReference>
<dbReference type="CDD" id="cd13834">
    <property type="entry name" value="HU_like"/>
    <property type="match status" value="1"/>
</dbReference>
<dbReference type="AlphaFoldDB" id="A0YDQ9"/>
<evidence type="ECO:0000313" key="6">
    <source>
        <dbReference type="Proteomes" id="UP000004931"/>
    </source>
</evidence>
<dbReference type="SMART" id="SM00411">
    <property type="entry name" value="BHL"/>
    <property type="match status" value="1"/>
</dbReference>
<dbReference type="OrthoDB" id="331625at2"/>
<name>A0YDQ9_9GAMM</name>
<dbReference type="Proteomes" id="UP000004931">
    <property type="component" value="Unassembled WGS sequence"/>
</dbReference>
<accession>A0YDQ9</accession>
<dbReference type="Gene3D" id="4.10.520.10">
    <property type="entry name" value="IHF-like DNA-binding proteins"/>
    <property type="match status" value="1"/>
</dbReference>
<dbReference type="STRING" id="247633.GP2143_10112"/>
<feature type="compositionally biased region" description="Basic residues" evidence="4">
    <location>
        <begin position="7"/>
        <end position="107"/>
    </location>
</feature>
<comment type="similarity">
    <text evidence="1 3">Belongs to the bacterial histone-like protein family.</text>
</comment>
<proteinExistence type="inferred from homology"/>
<dbReference type="GO" id="GO:0003677">
    <property type="term" value="F:DNA binding"/>
    <property type="evidence" value="ECO:0007669"/>
    <property type="project" value="UniProtKB-KW"/>
</dbReference>
<evidence type="ECO:0000313" key="5">
    <source>
        <dbReference type="EMBL" id="EAW30943.1"/>
    </source>
</evidence>
<keyword evidence="2 5" id="KW-0238">DNA-binding</keyword>
<comment type="caution">
    <text evidence="5">The sequence shown here is derived from an EMBL/GenBank/DDBJ whole genome shotgun (WGS) entry which is preliminary data.</text>
</comment>
<protein>
    <submittedName>
        <fullName evidence="5">DNA-binding protein HU, putative</fullName>
    </submittedName>
</protein>
<evidence type="ECO:0000256" key="3">
    <source>
        <dbReference type="RuleBase" id="RU003939"/>
    </source>
</evidence>
<dbReference type="InterPro" id="IPR010992">
    <property type="entry name" value="IHF-like_DNA-bd_dom_sf"/>
</dbReference>
<dbReference type="EMBL" id="AAVT01000005">
    <property type="protein sequence ID" value="EAW30943.1"/>
    <property type="molecule type" value="Genomic_DNA"/>
</dbReference>
<evidence type="ECO:0000256" key="1">
    <source>
        <dbReference type="ARBA" id="ARBA00010529"/>
    </source>
</evidence>
<dbReference type="GO" id="GO:0000786">
    <property type="term" value="C:nucleosome"/>
    <property type="evidence" value="ECO:0007669"/>
    <property type="project" value="InterPro"/>
</dbReference>
<dbReference type="InterPro" id="IPR005819">
    <property type="entry name" value="H1/H5"/>
</dbReference>
<dbReference type="GO" id="GO:0030527">
    <property type="term" value="F:structural constituent of chromatin"/>
    <property type="evidence" value="ECO:0007669"/>
    <property type="project" value="InterPro"/>
</dbReference>